<evidence type="ECO:0000256" key="1">
    <source>
        <dbReference type="ARBA" id="ARBA00022729"/>
    </source>
</evidence>
<keyword evidence="2" id="KW-1133">Transmembrane helix</keyword>
<feature type="transmembrane region" description="Helical" evidence="2">
    <location>
        <begin position="12"/>
        <end position="34"/>
    </location>
</feature>
<proteinExistence type="predicted"/>
<accession>A0ABV6UUE0</accession>
<comment type="caution">
    <text evidence="3">The sequence shown here is derived from an EMBL/GenBank/DDBJ whole genome shotgun (WGS) entry which is preliminary data.</text>
</comment>
<reference evidence="3 4" key="1">
    <citation type="submission" date="2024-09" db="EMBL/GenBank/DDBJ databases">
        <authorList>
            <person name="Lee S.D."/>
        </authorList>
    </citation>
    <scope>NUCLEOTIDE SEQUENCE [LARGE SCALE GENOMIC DNA]</scope>
    <source>
        <strain evidence="3 4">N1-5</strain>
    </source>
</reference>
<dbReference type="InterPro" id="IPR023214">
    <property type="entry name" value="HAD_sf"/>
</dbReference>
<name>A0ABV6UUE0_9ACTN</name>
<keyword evidence="4" id="KW-1185">Reference proteome</keyword>
<dbReference type="PANTHER" id="PTHR31284">
    <property type="entry name" value="ACID PHOSPHATASE-LIKE PROTEIN"/>
    <property type="match status" value="1"/>
</dbReference>
<evidence type="ECO:0000256" key="2">
    <source>
        <dbReference type="SAM" id="Phobius"/>
    </source>
</evidence>
<sequence>MRASVLNRHSKTLVTLAVGVVGGAVVAGGGFAIADTSAPRTDKQITNMTTEVANIEAYYGDTVDANGEHWASPSSNYAIQVGGIEAKAEKYLADKIKHDRSGKKAIVLDVDDTSLSTYNYEIETTFVYNATSNANYIATKTMPAVFGMNTLATWAEKQGYKVFYITGRPETQRDASAANLAAVGFPAATTSNFFLKNKVTTPSYISGCSTATGGTPACTTIQYKSQTRAYIESLGYDIVANFGDQYSDLSGGYSDQTYKIPNPMYYLP</sequence>
<dbReference type="EMBL" id="JBHEZZ010000018">
    <property type="protein sequence ID" value="MFC1405085.1"/>
    <property type="molecule type" value="Genomic_DNA"/>
</dbReference>
<gene>
    <name evidence="3" type="ORF">ACEZDJ_27770</name>
</gene>
<dbReference type="InterPro" id="IPR036412">
    <property type="entry name" value="HAD-like_sf"/>
</dbReference>
<dbReference type="SUPFAM" id="SSF56784">
    <property type="entry name" value="HAD-like"/>
    <property type="match status" value="1"/>
</dbReference>
<dbReference type="Proteomes" id="UP001592528">
    <property type="component" value="Unassembled WGS sequence"/>
</dbReference>
<organism evidence="3 4">
    <name type="scientific">Streptacidiphilus cavernicola</name>
    <dbReference type="NCBI Taxonomy" id="3342716"/>
    <lineage>
        <taxon>Bacteria</taxon>
        <taxon>Bacillati</taxon>
        <taxon>Actinomycetota</taxon>
        <taxon>Actinomycetes</taxon>
        <taxon>Kitasatosporales</taxon>
        <taxon>Streptomycetaceae</taxon>
        <taxon>Streptacidiphilus</taxon>
    </lineage>
</organism>
<dbReference type="Pfam" id="PF03767">
    <property type="entry name" value="Acid_phosphat_B"/>
    <property type="match status" value="1"/>
</dbReference>
<dbReference type="InterPro" id="IPR005519">
    <property type="entry name" value="Acid_phosphat_B-like"/>
</dbReference>
<keyword evidence="2" id="KW-0812">Transmembrane</keyword>
<protein>
    <submittedName>
        <fullName evidence="3">HAD family acid phosphatase</fullName>
    </submittedName>
</protein>
<evidence type="ECO:0000313" key="3">
    <source>
        <dbReference type="EMBL" id="MFC1405085.1"/>
    </source>
</evidence>
<keyword evidence="1" id="KW-0732">Signal</keyword>
<dbReference type="Gene3D" id="3.40.50.1000">
    <property type="entry name" value="HAD superfamily/HAD-like"/>
    <property type="match status" value="1"/>
</dbReference>
<evidence type="ECO:0000313" key="4">
    <source>
        <dbReference type="Proteomes" id="UP001592528"/>
    </source>
</evidence>
<dbReference type="RefSeq" id="WP_030259535.1">
    <property type="nucleotide sequence ID" value="NZ_JBHEZZ010000018.1"/>
</dbReference>
<keyword evidence="2" id="KW-0472">Membrane</keyword>
<dbReference type="PANTHER" id="PTHR31284:SF10">
    <property type="entry name" value="ACID PHOSPHATASE-LIKE PROTEIN"/>
    <property type="match status" value="1"/>
</dbReference>